<dbReference type="Proteomes" id="UP000311919">
    <property type="component" value="Unassembled WGS sequence"/>
</dbReference>
<comment type="caution">
    <text evidence="2">The sequence shown here is derived from an EMBL/GenBank/DDBJ whole genome shotgun (WGS) entry which is preliminary data.</text>
</comment>
<gene>
    <name evidence="2" type="ORF">EWB00_001632</name>
</gene>
<name>A0A4Z2CK03_SCHJA</name>
<proteinExistence type="predicted"/>
<keyword evidence="3" id="KW-1185">Reference proteome</keyword>
<sequence>METHRDRPVESKEALECGSGDGVARKEVERPQKETTPWWSAFSPDHPGRPPGSPPNAGVLLSDFKAPPPVTCCLILETHVSSSSPAGGWKALGSPLTA</sequence>
<dbReference type="AlphaFoldDB" id="A0A4Z2CK03"/>
<feature type="compositionally biased region" description="Basic and acidic residues" evidence="1">
    <location>
        <begin position="1"/>
        <end position="15"/>
    </location>
</feature>
<protein>
    <submittedName>
        <fullName evidence="2">Uncharacterized protein</fullName>
    </submittedName>
</protein>
<evidence type="ECO:0000313" key="3">
    <source>
        <dbReference type="Proteomes" id="UP000311919"/>
    </source>
</evidence>
<feature type="region of interest" description="Disordered" evidence="1">
    <location>
        <begin position="1"/>
        <end position="62"/>
    </location>
</feature>
<organism evidence="2 3">
    <name type="scientific">Schistosoma japonicum</name>
    <name type="common">Blood fluke</name>
    <dbReference type="NCBI Taxonomy" id="6182"/>
    <lineage>
        <taxon>Eukaryota</taxon>
        <taxon>Metazoa</taxon>
        <taxon>Spiralia</taxon>
        <taxon>Lophotrochozoa</taxon>
        <taxon>Platyhelminthes</taxon>
        <taxon>Trematoda</taxon>
        <taxon>Digenea</taxon>
        <taxon>Strigeidida</taxon>
        <taxon>Schistosomatoidea</taxon>
        <taxon>Schistosomatidae</taxon>
        <taxon>Schistosoma</taxon>
    </lineage>
</organism>
<accession>A0A4Z2CK03</accession>
<feature type="compositionally biased region" description="Basic and acidic residues" evidence="1">
    <location>
        <begin position="23"/>
        <end position="33"/>
    </location>
</feature>
<dbReference type="EMBL" id="SKCS01001456">
    <property type="protein sequence ID" value="TNN04565.1"/>
    <property type="molecule type" value="Genomic_DNA"/>
</dbReference>
<evidence type="ECO:0000256" key="1">
    <source>
        <dbReference type="SAM" id="MobiDB-lite"/>
    </source>
</evidence>
<reference evidence="2 3" key="1">
    <citation type="submission" date="2019-03" db="EMBL/GenBank/DDBJ databases">
        <title>An improved genome assembly of the fluke Schistosoma japonicum.</title>
        <authorList>
            <person name="Hu W."/>
            <person name="Luo F."/>
            <person name="Yin M."/>
            <person name="Mo X."/>
            <person name="Sun C."/>
            <person name="Wu Q."/>
            <person name="Zhu B."/>
            <person name="Xiang M."/>
            <person name="Wang J."/>
            <person name="Wang Y."/>
            <person name="Zhang T."/>
            <person name="Xu B."/>
            <person name="Zheng H."/>
            <person name="Feng Z."/>
        </authorList>
    </citation>
    <scope>NUCLEOTIDE SEQUENCE [LARGE SCALE GENOMIC DNA]</scope>
    <source>
        <strain evidence="2">HuSjv2</strain>
        <tissue evidence="2">Worms</tissue>
    </source>
</reference>
<evidence type="ECO:0000313" key="2">
    <source>
        <dbReference type="EMBL" id="TNN04565.1"/>
    </source>
</evidence>